<evidence type="ECO:0000313" key="12">
    <source>
        <dbReference type="EMBL" id="MBE9253071.1"/>
    </source>
</evidence>
<evidence type="ECO:0000256" key="2">
    <source>
        <dbReference type="ARBA" id="ARBA00004141"/>
    </source>
</evidence>
<evidence type="ECO:0000256" key="8">
    <source>
        <dbReference type="ARBA" id="ARBA00022989"/>
    </source>
</evidence>
<feature type="transmembrane region" description="Helical" evidence="10">
    <location>
        <begin position="12"/>
        <end position="28"/>
    </location>
</feature>
<feature type="transmembrane region" description="Helical" evidence="10">
    <location>
        <begin position="225"/>
        <end position="247"/>
    </location>
</feature>
<sequence>MPTTLDQFLTPIVFVIFALAIGVLVWGYRRAKPFGKLGKLAWLQSVVLMAPWLLYFVLFSLGLFLSLPAVLILLLVSAGIYIYLGRQMREAGQAELLRQKAAQRLQNLAKEPDQGTTVGEVNATTSLEEDASPIPPEDLAIIKGIFSIDSFFATETIAYQEGAIFKGNLRTEAEDAFGKLSAKLKDLMGDKYRLFLVEGSEDRPVVVILPSSNDPQPSTLAQKNLAVVLLVATIVTTLEASAALLGFDLVDNWQRVGETVPLAIAVGIILLAHELGHLWQAKKWDVRLSWPFFLPNWQIGSFGAITRFESLLPSRNALFDVAIAGPAVGSLVSLLFLIVGLILSREDSLFQLPVQFLQGSLLVGTVAKVILGDALTKDIVAIHPLTVLGWLGLVINGLNLLPAGQLDGGRIIQAIYGRKVARRTTIATLIILGGITLFNPANPIPLYWAIVVLFLQRQLERPSLNELTEPDDTRAGLGLLALLLMLLTLIPFSPNWALRLGIGA</sequence>
<gene>
    <name evidence="12" type="ORF">IQ217_04180</name>
</gene>
<comment type="similarity">
    <text evidence="3">Belongs to the peptidase M50B family.</text>
</comment>
<feature type="transmembrane region" description="Helical" evidence="10">
    <location>
        <begin position="317"/>
        <end position="344"/>
    </location>
</feature>
<dbReference type="EMBL" id="JADEVV010000008">
    <property type="protein sequence ID" value="MBE9253071.1"/>
    <property type="molecule type" value="Genomic_DNA"/>
</dbReference>
<keyword evidence="9 10" id="KW-0472">Membrane</keyword>
<dbReference type="GO" id="GO:0008233">
    <property type="term" value="F:peptidase activity"/>
    <property type="evidence" value="ECO:0007669"/>
    <property type="project" value="UniProtKB-KW"/>
</dbReference>
<comment type="subcellular location">
    <subcellularLocation>
        <location evidence="2">Membrane</location>
        <topology evidence="2">Multi-pass membrane protein</topology>
    </subcellularLocation>
</comment>
<evidence type="ECO:0000256" key="10">
    <source>
        <dbReference type="SAM" id="Phobius"/>
    </source>
</evidence>
<evidence type="ECO:0000256" key="5">
    <source>
        <dbReference type="ARBA" id="ARBA00022692"/>
    </source>
</evidence>
<keyword evidence="6" id="KW-0378">Hydrolase</keyword>
<evidence type="ECO:0000256" key="3">
    <source>
        <dbReference type="ARBA" id="ARBA00007931"/>
    </source>
</evidence>
<feature type="transmembrane region" description="Helical" evidence="10">
    <location>
        <begin position="64"/>
        <end position="84"/>
    </location>
</feature>
<accession>A0ABR9VS49</accession>
<name>A0ABR9VS49_9SYNC</name>
<comment type="cofactor">
    <cofactor evidence="1">
        <name>Zn(2+)</name>
        <dbReference type="ChEBI" id="CHEBI:29105"/>
    </cofactor>
</comment>
<dbReference type="Pfam" id="PF02163">
    <property type="entry name" value="Peptidase_M50"/>
    <property type="match status" value="1"/>
</dbReference>
<evidence type="ECO:0000256" key="1">
    <source>
        <dbReference type="ARBA" id="ARBA00001947"/>
    </source>
</evidence>
<feature type="transmembrane region" description="Helical" evidence="10">
    <location>
        <begin position="259"/>
        <end position="276"/>
    </location>
</feature>
<evidence type="ECO:0000256" key="6">
    <source>
        <dbReference type="ARBA" id="ARBA00022801"/>
    </source>
</evidence>
<keyword evidence="4 12" id="KW-0645">Protease</keyword>
<reference evidence="12 13" key="1">
    <citation type="submission" date="2020-10" db="EMBL/GenBank/DDBJ databases">
        <authorList>
            <person name="Castelo-Branco R."/>
            <person name="Eusebio N."/>
            <person name="Adriana R."/>
            <person name="Vieira A."/>
            <person name="Brugerolle De Fraissinette N."/>
            <person name="Rezende De Castro R."/>
            <person name="Schneider M.P."/>
            <person name="Vasconcelos V."/>
            <person name="Leao P.N."/>
        </authorList>
    </citation>
    <scope>NUCLEOTIDE SEQUENCE [LARGE SCALE GENOMIC DNA]</scope>
    <source>
        <strain evidence="12 13">LEGE 00031</strain>
    </source>
</reference>
<dbReference type="GO" id="GO:0006508">
    <property type="term" value="P:proteolysis"/>
    <property type="evidence" value="ECO:0007669"/>
    <property type="project" value="UniProtKB-KW"/>
</dbReference>
<dbReference type="PANTHER" id="PTHR31412">
    <property type="entry name" value="ZINC METALLOPROTEASE EGY1"/>
    <property type="match status" value="1"/>
</dbReference>
<keyword evidence="8 10" id="KW-1133">Transmembrane helix</keyword>
<feature type="transmembrane region" description="Helical" evidence="10">
    <location>
        <begin position="475"/>
        <end position="498"/>
    </location>
</feature>
<feature type="transmembrane region" description="Helical" evidence="10">
    <location>
        <begin position="426"/>
        <end position="455"/>
    </location>
</feature>
<evidence type="ECO:0000313" key="13">
    <source>
        <dbReference type="Proteomes" id="UP000658720"/>
    </source>
</evidence>
<protein>
    <submittedName>
        <fullName evidence="12">Site-2 protease family protein</fullName>
    </submittedName>
</protein>
<keyword evidence="5 10" id="KW-0812">Transmembrane</keyword>
<feature type="transmembrane region" description="Helical" evidence="10">
    <location>
        <begin position="381"/>
        <end position="401"/>
    </location>
</feature>
<keyword evidence="13" id="KW-1185">Reference proteome</keyword>
<dbReference type="CDD" id="cd06160">
    <property type="entry name" value="S2P-M50_like_2"/>
    <property type="match status" value="1"/>
</dbReference>
<feature type="transmembrane region" description="Helical" evidence="10">
    <location>
        <begin position="40"/>
        <end position="58"/>
    </location>
</feature>
<dbReference type="Proteomes" id="UP000658720">
    <property type="component" value="Unassembled WGS sequence"/>
</dbReference>
<keyword evidence="7" id="KW-0809">Transit peptide</keyword>
<evidence type="ECO:0000259" key="11">
    <source>
        <dbReference type="Pfam" id="PF02163"/>
    </source>
</evidence>
<dbReference type="InterPro" id="IPR008915">
    <property type="entry name" value="Peptidase_M50"/>
</dbReference>
<evidence type="ECO:0000256" key="4">
    <source>
        <dbReference type="ARBA" id="ARBA00022670"/>
    </source>
</evidence>
<evidence type="ECO:0000256" key="7">
    <source>
        <dbReference type="ARBA" id="ARBA00022946"/>
    </source>
</evidence>
<dbReference type="InterPro" id="IPR044838">
    <property type="entry name" value="EGY1-like"/>
</dbReference>
<dbReference type="PANTHER" id="PTHR31412:SF0">
    <property type="entry name" value="ZINC METALLOPROTEASE EGY1, CHLOROPLASTIC-RELATED"/>
    <property type="match status" value="1"/>
</dbReference>
<comment type="caution">
    <text evidence="12">The sequence shown here is derived from an EMBL/GenBank/DDBJ whole genome shotgun (WGS) entry which is preliminary data.</text>
</comment>
<feature type="domain" description="Peptidase M50" evidence="11">
    <location>
        <begin position="262"/>
        <end position="424"/>
    </location>
</feature>
<proteinExistence type="inferred from homology"/>
<evidence type="ECO:0000256" key="9">
    <source>
        <dbReference type="ARBA" id="ARBA00023136"/>
    </source>
</evidence>
<dbReference type="RefSeq" id="WP_194019016.1">
    <property type="nucleotide sequence ID" value="NZ_JADEVV010000008.1"/>
</dbReference>
<organism evidence="12 13">
    <name type="scientific">Synechocystis salina LEGE 00031</name>
    <dbReference type="NCBI Taxonomy" id="1828736"/>
    <lineage>
        <taxon>Bacteria</taxon>
        <taxon>Bacillati</taxon>
        <taxon>Cyanobacteriota</taxon>
        <taxon>Cyanophyceae</taxon>
        <taxon>Synechococcales</taxon>
        <taxon>Merismopediaceae</taxon>
        <taxon>Synechocystis</taxon>
    </lineage>
</organism>